<dbReference type="SUPFAM" id="SSF46955">
    <property type="entry name" value="Putative DNA-binding domain"/>
    <property type="match status" value="1"/>
</dbReference>
<protein>
    <submittedName>
        <fullName evidence="2">Helix-turn-helix domain-containing protein</fullName>
    </submittedName>
</protein>
<keyword evidence="3" id="KW-1185">Reference proteome</keyword>
<accession>A0A927PJY1</accession>
<reference evidence="2" key="1">
    <citation type="submission" date="2020-09" db="EMBL/GenBank/DDBJ databases">
        <title>Hoyosella lacisalsi sp. nov., a halotolerant actinobacterium isolated from soil of Lake Gudzhirganskoe.</title>
        <authorList>
            <person name="Yang Q."/>
            <person name="Guo P.Y."/>
            <person name="Liu S.W."/>
            <person name="Li F.N."/>
            <person name="Sun C.H."/>
        </authorList>
    </citation>
    <scope>NUCLEOTIDE SEQUENCE</scope>
    <source>
        <strain evidence="2">G463</strain>
    </source>
</reference>
<dbReference type="GO" id="GO:0003677">
    <property type="term" value="F:DNA binding"/>
    <property type="evidence" value="ECO:0007669"/>
    <property type="project" value="InterPro"/>
</dbReference>
<organism evidence="2 3">
    <name type="scientific">Lolliginicoccus lacisalsi</name>
    <dbReference type="NCBI Taxonomy" id="2742202"/>
    <lineage>
        <taxon>Bacteria</taxon>
        <taxon>Bacillati</taxon>
        <taxon>Actinomycetota</taxon>
        <taxon>Actinomycetes</taxon>
        <taxon>Mycobacteriales</taxon>
        <taxon>Hoyosellaceae</taxon>
        <taxon>Lolliginicoccus</taxon>
    </lineage>
</organism>
<dbReference type="InterPro" id="IPR010093">
    <property type="entry name" value="SinI_DNA-bd"/>
</dbReference>
<dbReference type="InterPro" id="IPR041657">
    <property type="entry name" value="HTH_17"/>
</dbReference>
<gene>
    <name evidence="2" type="ORF">HT102_01005</name>
</gene>
<name>A0A927PJY1_9ACTN</name>
<dbReference type="Pfam" id="PF12728">
    <property type="entry name" value="HTH_17"/>
    <property type="match status" value="1"/>
</dbReference>
<proteinExistence type="predicted"/>
<dbReference type="Proteomes" id="UP000642993">
    <property type="component" value="Unassembled WGS sequence"/>
</dbReference>
<dbReference type="AlphaFoldDB" id="A0A927PJY1"/>
<dbReference type="EMBL" id="JACYWE010000001">
    <property type="protein sequence ID" value="MBD8505068.1"/>
    <property type="molecule type" value="Genomic_DNA"/>
</dbReference>
<dbReference type="NCBIfam" id="TIGR01764">
    <property type="entry name" value="excise"/>
    <property type="match status" value="1"/>
</dbReference>
<comment type="caution">
    <text evidence="2">The sequence shown here is derived from an EMBL/GenBank/DDBJ whole genome shotgun (WGS) entry which is preliminary data.</text>
</comment>
<evidence type="ECO:0000313" key="3">
    <source>
        <dbReference type="Proteomes" id="UP000642993"/>
    </source>
</evidence>
<feature type="domain" description="Helix-turn-helix" evidence="1">
    <location>
        <begin position="75"/>
        <end position="121"/>
    </location>
</feature>
<sequence>MCMTIDAEHTVLPPAYAGGEMTRLREAVAASGELAIVGADGAPIALPEPVAQVLREVIVAMAAGHAVTLAPRGTVLTTQQAAEILGVSRPTVVRLLDSGEIPHSSPGRHRRVLLADLLAYERRSATARRDVLDAMSAEAADEDAYLRGSDFPETR</sequence>
<evidence type="ECO:0000259" key="1">
    <source>
        <dbReference type="Pfam" id="PF12728"/>
    </source>
</evidence>
<evidence type="ECO:0000313" key="2">
    <source>
        <dbReference type="EMBL" id="MBD8505068.1"/>
    </source>
</evidence>
<dbReference type="InterPro" id="IPR009061">
    <property type="entry name" value="DNA-bd_dom_put_sf"/>
</dbReference>